<organism evidence="7 8">
    <name type="scientific">Wickerhamomyces anomalus (strain ATCC 58044 / CBS 1984 / NCYC 433 / NRRL Y-366-8)</name>
    <name type="common">Yeast</name>
    <name type="synonym">Hansenula anomala</name>
    <dbReference type="NCBI Taxonomy" id="683960"/>
    <lineage>
        <taxon>Eukaryota</taxon>
        <taxon>Fungi</taxon>
        <taxon>Dikarya</taxon>
        <taxon>Ascomycota</taxon>
        <taxon>Saccharomycotina</taxon>
        <taxon>Saccharomycetes</taxon>
        <taxon>Phaffomycetales</taxon>
        <taxon>Wickerhamomycetaceae</taxon>
        <taxon>Wickerhamomyces</taxon>
    </lineage>
</organism>
<dbReference type="EMBL" id="KV454210">
    <property type="protein sequence ID" value="ODQ59970.1"/>
    <property type="molecule type" value="Genomic_DNA"/>
</dbReference>
<reference evidence="7 8" key="1">
    <citation type="journal article" date="2016" name="Proc. Natl. Acad. Sci. U.S.A.">
        <title>Comparative genomics of biotechnologically important yeasts.</title>
        <authorList>
            <person name="Riley R."/>
            <person name="Haridas S."/>
            <person name="Wolfe K.H."/>
            <person name="Lopes M.R."/>
            <person name="Hittinger C.T."/>
            <person name="Goeker M."/>
            <person name="Salamov A.A."/>
            <person name="Wisecaver J.H."/>
            <person name="Long T.M."/>
            <person name="Calvey C.H."/>
            <person name="Aerts A.L."/>
            <person name="Barry K.W."/>
            <person name="Choi C."/>
            <person name="Clum A."/>
            <person name="Coughlan A.Y."/>
            <person name="Deshpande S."/>
            <person name="Douglass A.P."/>
            <person name="Hanson S.J."/>
            <person name="Klenk H.-P."/>
            <person name="LaButti K.M."/>
            <person name="Lapidus A."/>
            <person name="Lindquist E.A."/>
            <person name="Lipzen A.M."/>
            <person name="Meier-Kolthoff J.P."/>
            <person name="Ohm R.A."/>
            <person name="Otillar R.P."/>
            <person name="Pangilinan J.L."/>
            <person name="Peng Y."/>
            <person name="Rokas A."/>
            <person name="Rosa C.A."/>
            <person name="Scheuner C."/>
            <person name="Sibirny A.A."/>
            <person name="Slot J.C."/>
            <person name="Stielow J.B."/>
            <person name="Sun H."/>
            <person name="Kurtzman C.P."/>
            <person name="Blackwell M."/>
            <person name="Grigoriev I.V."/>
            <person name="Jeffries T.W."/>
        </authorList>
    </citation>
    <scope>NUCLEOTIDE SEQUENCE [LARGE SCALE GENOMIC DNA]</scope>
    <source>
        <strain evidence="8">ATCC 58044 / CBS 1984 / NCYC 433 / NRRL Y-366-8</strain>
    </source>
</reference>
<dbReference type="InterPro" id="IPR052471">
    <property type="entry name" value="PBI_I9"/>
</dbReference>
<dbReference type="GO" id="GO:0004867">
    <property type="term" value="F:serine-type endopeptidase inhibitor activity"/>
    <property type="evidence" value="ECO:0007669"/>
    <property type="project" value="UniProtKB-KW"/>
</dbReference>
<dbReference type="STRING" id="683960.A0A1E3P401"/>
<evidence type="ECO:0000256" key="2">
    <source>
        <dbReference type="ARBA" id="ARBA00022900"/>
    </source>
</evidence>
<dbReference type="InterPro" id="IPR037045">
    <property type="entry name" value="S8pro/Inhibitor_I9_sf"/>
</dbReference>
<keyword evidence="1" id="KW-0646">Protease inhibitor</keyword>
<dbReference type="GeneID" id="30200639"/>
<dbReference type="RefSeq" id="XP_019039177.1">
    <property type="nucleotide sequence ID" value="XM_019183393.1"/>
</dbReference>
<dbReference type="InterPro" id="IPR010259">
    <property type="entry name" value="S8pro/Inhibitor_I9"/>
</dbReference>
<comment type="subunit">
    <text evidence="5">Part of the heterodimeric LMA1 complex together with the thioredoxin II/TRX2. LMA1 binds to the ATPase SEC18.</text>
</comment>
<evidence type="ECO:0000256" key="5">
    <source>
        <dbReference type="ARBA" id="ARBA00062658"/>
    </source>
</evidence>
<keyword evidence="2" id="KW-0722">Serine protease inhibitor</keyword>
<evidence type="ECO:0000313" key="8">
    <source>
        <dbReference type="Proteomes" id="UP000094112"/>
    </source>
</evidence>
<gene>
    <name evidence="7" type="ORF">WICANDRAFT_62546</name>
</gene>
<evidence type="ECO:0000313" key="7">
    <source>
        <dbReference type="EMBL" id="ODQ59970.1"/>
    </source>
</evidence>
<dbReference type="SUPFAM" id="SSF54897">
    <property type="entry name" value="Protease propeptides/inhibitors"/>
    <property type="match status" value="1"/>
</dbReference>
<dbReference type="PANTHER" id="PTHR28288">
    <property type="entry name" value="PROTEASE B INHIBITOR 2"/>
    <property type="match status" value="1"/>
</dbReference>
<evidence type="ECO:0000256" key="3">
    <source>
        <dbReference type="ARBA" id="ARBA00038069"/>
    </source>
</evidence>
<keyword evidence="8" id="KW-1185">Reference proteome</keyword>
<accession>A0A1E3P401</accession>
<dbReference type="Proteomes" id="UP000094112">
    <property type="component" value="Unassembled WGS sequence"/>
</dbReference>
<evidence type="ECO:0000256" key="4">
    <source>
        <dbReference type="ARBA" id="ARBA00054668"/>
    </source>
</evidence>
<name>A0A1E3P401_WICAA</name>
<dbReference type="FunFam" id="3.30.70.80:FF:000005">
    <property type="entry name" value="Proteinase inhibitor I2B"/>
    <property type="match status" value="1"/>
</dbReference>
<protein>
    <recommendedName>
        <fullName evidence="6">Inhibitor I9 domain-containing protein</fullName>
    </recommendedName>
</protein>
<evidence type="ECO:0000259" key="6">
    <source>
        <dbReference type="Pfam" id="PF05922"/>
    </source>
</evidence>
<proteinExistence type="inferred from homology"/>
<sequence>MSDQDKKSFIVTLKENASAAKFKEGLSKLGGEITHEYTLIKGFAVKLPGFHADSLKKHDEVATVEEDKEVKTQ</sequence>
<dbReference type="Gene3D" id="3.30.70.80">
    <property type="entry name" value="Peptidase S8 propeptide/proteinase inhibitor I9"/>
    <property type="match status" value="1"/>
</dbReference>
<comment type="function">
    <text evidence="4">Cytosolic inhibitor of vacuolar proteinase B (yscB), probably regulating protease B activity during limited proteolysis. PBI2 is a component of the LMA1 complex, which is involved in the facilitation of vesicle fusion such as homotypic vacuole and ER-derived COPII vesicle fusion with the Golgi.</text>
</comment>
<dbReference type="AlphaFoldDB" id="A0A1E3P401"/>
<evidence type="ECO:0000256" key="1">
    <source>
        <dbReference type="ARBA" id="ARBA00022690"/>
    </source>
</evidence>
<dbReference type="GO" id="GO:0042144">
    <property type="term" value="P:vacuole fusion, non-autophagic"/>
    <property type="evidence" value="ECO:0007669"/>
    <property type="project" value="TreeGrafter"/>
</dbReference>
<comment type="similarity">
    <text evidence="3">Belongs to the protease inhibitor I9 family.</text>
</comment>
<dbReference type="Pfam" id="PF05922">
    <property type="entry name" value="Inhibitor_I9"/>
    <property type="match status" value="1"/>
</dbReference>
<dbReference type="PANTHER" id="PTHR28288:SF2">
    <property type="entry name" value="PROTEASE B INHIBITOR 2"/>
    <property type="match status" value="1"/>
</dbReference>
<feature type="domain" description="Inhibitor I9" evidence="6">
    <location>
        <begin position="24"/>
        <end position="73"/>
    </location>
</feature>
<dbReference type="OrthoDB" id="5518345at2759"/>